<dbReference type="PANTHER" id="PTHR30489:SF0">
    <property type="entry name" value="LIPOPROTEIN-RELEASING SYSTEM TRANSMEMBRANE PROTEIN LOLE"/>
    <property type="match status" value="1"/>
</dbReference>
<dbReference type="Pfam" id="PF02687">
    <property type="entry name" value="FtsX"/>
    <property type="match status" value="1"/>
</dbReference>
<gene>
    <name evidence="10" type="ORF">CW751_01505</name>
</gene>
<feature type="transmembrane region" description="Helical" evidence="7">
    <location>
        <begin position="323"/>
        <end position="356"/>
    </location>
</feature>
<evidence type="ECO:0000313" key="11">
    <source>
        <dbReference type="Proteomes" id="UP000236654"/>
    </source>
</evidence>
<dbReference type="OrthoDB" id="1522724at2"/>
<evidence type="ECO:0008006" key="12">
    <source>
        <dbReference type="Google" id="ProtNLM"/>
    </source>
</evidence>
<protein>
    <recommendedName>
        <fullName evidence="12">ABC transporter permease</fullName>
    </recommendedName>
</protein>
<dbReference type="PANTHER" id="PTHR30489">
    <property type="entry name" value="LIPOPROTEIN-RELEASING SYSTEM TRANSMEMBRANE PROTEIN LOLE"/>
    <property type="match status" value="1"/>
</dbReference>
<keyword evidence="5 7" id="KW-1133">Transmembrane helix</keyword>
<evidence type="ECO:0000256" key="4">
    <source>
        <dbReference type="ARBA" id="ARBA00022692"/>
    </source>
</evidence>
<dbReference type="Pfam" id="PF12704">
    <property type="entry name" value="MacB_PCD"/>
    <property type="match status" value="1"/>
</dbReference>
<evidence type="ECO:0000259" key="9">
    <source>
        <dbReference type="Pfam" id="PF12704"/>
    </source>
</evidence>
<feature type="transmembrane region" description="Helical" evidence="7">
    <location>
        <begin position="276"/>
        <end position="302"/>
    </location>
</feature>
<keyword evidence="4 7" id="KW-0812">Transmembrane</keyword>
<accession>A0A2I0R6P6</accession>
<organism evidence="10 11">
    <name type="scientific">Brumimicrobium salinarum</name>
    <dbReference type="NCBI Taxonomy" id="2058658"/>
    <lineage>
        <taxon>Bacteria</taxon>
        <taxon>Pseudomonadati</taxon>
        <taxon>Bacteroidota</taxon>
        <taxon>Flavobacteriia</taxon>
        <taxon>Flavobacteriales</taxon>
        <taxon>Crocinitomicaceae</taxon>
        <taxon>Brumimicrobium</taxon>
    </lineage>
</organism>
<reference evidence="10 11" key="1">
    <citation type="submission" date="2017-12" db="EMBL/GenBank/DDBJ databases">
        <title>The draft genome sequence of Brumimicrobium saltpan LHR20.</title>
        <authorList>
            <person name="Do Z.-J."/>
            <person name="Luo H.-R."/>
        </authorList>
    </citation>
    <scope>NUCLEOTIDE SEQUENCE [LARGE SCALE GENOMIC DNA]</scope>
    <source>
        <strain evidence="10 11">LHR20</strain>
    </source>
</reference>
<feature type="domain" description="MacB-like periplasmic core" evidence="9">
    <location>
        <begin position="25"/>
        <end position="249"/>
    </location>
</feature>
<feature type="transmembrane region" description="Helical" evidence="7">
    <location>
        <begin position="20"/>
        <end position="46"/>
    </location>
</feature>
<comment type="subcellular location">
    <subcellularLocation>
        <location evidence="1">Cell membrane</location>
        <topology evidence="1">Multi-pass membrane protein</topology>
    </subcellularLocation>
</comment>
<comment type="caution">
    <text evidence="10">The sequence shown here is derived from an EMBL/GenBank/DDBJ whole genome shotgun (WGS) entry which is preliminary data.</text>
</comment>
<evidence type="ECO:0000256" key="7">
    <source>
        <dbReference type="SAM" id="Phobius"/>
    </source>
</evidence>
<dbReference type="GO" id="GO:0098797">
    <property type="term" value="C:plasma membrane protein complex"/>
    <property type="evidence" value="ECO:0007669"/>
    <property type="project" value="TreeGrafter"/>
</dbReference>
<comment type="similarity">
    <text evidence="2">Belongs to the ABC-4 integral membrane protein family. LolC/E subfamily.</text>
</comment>
<keyword evidence="11" id="KW-1185">Reference proteome</keyword>
<sequence length="406" mass="45758">MNIAYFIAKRYFKAQKSRNVINLISIISVVGITISTAALVILLSAFNGIEQMVVKLYSDFDPSISIRSAQAKTFNQGFVDIEQIKRLEGVINTSRALEEVIILKHEDKWVHAQMTGVDTCFLSMSKMKDHLVDGQAILYQDDQPKAIFGAYLLDKLGGYIPLSNNVHEKVTFNVPLREGKLRPGKNPLNVRIVEVAARMNYNREVNAEKVVVPYELANELLEYGNDITAFYIAVDPKAQLNNVKKEIQSLVGEDFTVKTSFEKNELIFKTSQSERLIVYFILVFIFILASFNLIASIAMLFVEKKADISTLFSMGANRKTIFNIFFFEGLMIVGRGVIFGLLIGYAVAFFQILTGIISMPSAPSESFPLVTTWSDAFMIFFSVCVLGFIVSYFPTKILIRRSEQMK</sequence>
<dbReference type="InterPro" id="IPR051447">
    <property type="entry name" value="Lipoprotein-release_system"/>
</dbReference>
<keyword evidence="3" id="KW-1003">Cell membrane</keyword>
<evidence type="ECO:0000256" key="2">
    <source>
        <dbReference type="ARBA" id="ARBA00005236"/>
    </source>
</evidence>
<evidence type="ECO:0000256" key="5">
    <source>
        <dbReference type="ARBA" id="ARBA00022989"/>
    </source>
</evidence>
<feature type="transmembrane region" description="Helical" evidence="7">
    <location>
        <begin position="376"/>
        <end position="399"/>
    </location>
</feature>
<dbReference type="RefSeq" id="WP_101333186.1">
    <property type="nucleotide sequence ID" value="NZ_PJNI01000001.1"/>
</dbReference>
<evidence type="ECO:0000313" key="10">
    <source>
        <dbReference type="EMBL" id="PKR82040.1"/>
    </source>
</evidence>
<dbReference type="AlphaFoldDB" id="A0A2I0R6P6"/>
<dbReference type="GO" id="GO:0044874">
    <property type="term" value="P:lipoprotein localization to outer membrane"/>
    <property type="evidence" value="ECO:0007669"/>
    <property type="project" value="TreeGrafter"/>
</dbReference>
<dbReference type="Proteomes" id="UP000236654">
    <property type="component" value="Unassembled WGS sequence"/>
</dbReference>
<feature type="domain" description="ABC3 transporter permease C-terminal" evidence="8">
    <location>
        <begin position="280"/>
        <end position="401"/>
    </location>
</feature>
<name>A0A2I0R6P6_9FLAO</name>
<evidence type="ECO:0000256" key="3">
    <source>
        <dbReference type="ARBA" id="ARBA00022475"/>
    </source>
</evidence>
<dbReference type="InterPro" id="IPR025857">
    <property type="entry name" value="MacB_PCD"/>
</dbReference>
<evidence type="ECO:0000256" key="6">
    <source>
        <dbReference type="ARBA" id="ARBA00023136"/>
    </source>
</evidence>
<proteinExistence type="inferred from homology"/>
<evidence type="ECO:0000256" key="1">
    <source>
        <dbReference type="ARBA" id="ARBA00004651"/>
    </source>
</evidence>
<evidence type="ECO:0000259" key="8">
    <source>
        <dbReference type="Pfam" id="PF02687"/>
    </source>
</evidence>
<dbReference type="EMBL" id="PJNI01000001">
    <property type="protein sequence ID" value="PKR82040.1"/>
    <property type="molecule type" value="Genomic_DNA"/>
</dbReference>
<keyword evidence="6 7" id="KW-0472">Membrane</keyword>
<dbReference type="InterPro" id="IPR003838">
    <property type="entry name" value="ABC3_permease_C"/>
</dbReference>